<keyword evidence="1" id="KW-0812">Transmembrane</keyword>
<comment type="caution">
    <text evidence="2">The sequence shown here is derived from an EMBL/GenBank/DDBJ whole genome shotgun (WGS) entry which is preliminary data.</text>
</comment>
<keyword evidence="1" id="KW-1133">Transmembrane helix</keyword>
<feature type="transmembrane region" description="Helical" evidence="1">
    <location>
        <begin position="21"/>
        <end position="41"/>
    </location>
</feature>
<dbReference type="InterPro" id="IPR010869">
    <property type="entry name" value="DUF1501"/>
</dbReference>
<evidence type="ECO:0000313" key="2">
    <source>
        <dbReference type="EMBL" id="CAK9106677.1"/>
    </source>
</evidence>
<gene>
    <name evidence="2" type="ORF">CCMP2556_LOCUS49836</name>
</gene>
<evidence type="ECO:0000256" key="1">
    <source>
        <dbReference type="SAM" id="Phobius"/>
    </source>
</evidence>
<evidence type="ECO:0000313" key="3">
    <source>
        <dbReference type="Proteomes" id="UP001642484"/>
    </source>
</evidence>
<sequence>MRRAVDIASRLYCRALPPWGAWVPCCLGTMVLKIAMLALWWSCQSASPPEVCLDGPVSLLQWSRPSTELDDDTFGAFVPVDGGTGRTCRAVEADEAANTDTDREIFSAANIGACKMLCQGTLGCVGINYHAPSTHCELWSSVELTSEASVNHTCLRFAQDADFLPVHGGSHRACGEDAEHAYLVEKSLSLSHCKMSCKENKTCVGVEYGRGGSCKLWTSFMDVQSSVQRDGSTCLKKEFTHVDSEKGVACASSDHEPKSIMQISVTSLEACKETCRQTLGCMGLDFSVGRCDIWTGLGGIQAGEEIEDHVCLRHHGHLAPPAASEKQRNARFLIRATFGPTLKSLEELKVGEDAWIDEQMALPPSLHRAYYRQRTNPGHTLATAQSVEWRSRCSRGSRWANYAILPHDHQQPITVENNQIFINGSFRSDIDVNYAQNGLQPPLRCSELPPTEYQEKKVSCASQRLEMLRNKRCNQDPVWVEDQSCQQSCFDIGLPYSGDDCSLGWASFRFTGYVCDSEPFVGGMVQLSQNEDCVVTVRLLNPRVWKSDANVVSGGMSFDIFKPGILLLNETKMECNLGRMIRADVEEPGRFYVLDDRLELLENTLSSPTTRNSAGSSCSTVPRSFLNEDSCRLLPGCSPLTQELLLVPLTVEHLSQFHTVGGRYVYVVSGLRATASPCDKISRWKKLSCGAGCTASSLEGGIGEQLSLALANEEQQGDVRDIDVFCSGVDPGVTVQVREDFFQHVHGDENNVYDFTDWVLHHPGGPSRITQFASTGFILAFPSWHGMDRWDRGLAAEVVQPNFVGRYGETVYFHNLPESMQTPTMASFLGESKQDLTFSEVCGSPGEVANDPWRGHQYTFLQDHHGDSNIDGDTDFAMIDRLGKTTVWTMHALYAKDQLRQRMAWALAQIYVIRAQHDPEVEAWVNYYDIFVRHAFGNLRDILREVTYNAEMGGFLNARGNRAKDRTGREPNENYAREVMQLFTIGLWKLNPDGSWKLNEEGEPIASYGQEDIMNFARVFTGLDYNIRRGNIEHTDGRNRIDPMRMNEWHHDIYPKTNLNGGYLGDGYPICSEAPEGSFLAQGARYNFVGKELPGEDFKVLRLEPTSELYQALCFASSGSSGHCRYNLTVQLADTLACHGAECTLEAKEVKFLNVSGGFYEYLEPTCVNLYFFSGMYSRHGGENWATDAQCRDVEHEKMGFECCDGCFKWFRTDEMRAKGLHCHSYRAWPEMYTEKCNHDPDWSYHKYCELHCWERGVGYGYNCSYGKFVGVRPCQYRREFVSFKEAQARCKALGLPLCRRNLRGKGCDYDRAHVWIDEACTEQVVVYPDGTVSSNSTKLSKFNPFSVNWKDGRWPKVQEGFCPGGCFAVGTVCSCNVTLEVRPVFATTPTASELAKLKIGAHPPTEDRCTSCGGEVRAYGSGDANTVFEYQGNFYSNKENLVVFHGGFEFRNPPVFMPRSGARPRHALAEVEELLDHLFHHPNTAPFISRLLIQRFGASSPSQEYILAVANAFKTGSYNGKTYSGRYGDLAATLAAILLHREGGSPLARTEGALREPILKLVHLMRSLEYRDLKDRPVVLGDLQDLMGQLPYAAPTVFNFYHSDYRPDSFPERMAAPEFEIFDPPRIVNFMNGMISLVDSGLSNCWRGFGRPAEACKAGELEAENLDCIGDTLEQLDLLLTGGRLQQSQSMLKGRALVKDSYERHGADRYKAAQKAILFSAEFNVIGNPLPQGLRPALNPQPPQTPMKDYKAVVLLYLSGGVDSFNMLVPMDCPLYEEYLEAREDVALDVGELHKITAANQVCSTFGLRPMLTAFKELYDEGHLAFAANVGSLAEPVNKTSYLHSDKKKCVNLHSHSDQTRGAMTLKCQSISTKARGGGGRMADALAAGQLPTMSFSMDGYAIWPSGRETIPNIVGTSHVSLRQREQLQAVVDNITSIRHGNFYFEEYNRRVAAALQLDADLTKYLRNSLLKTSFEANDFDLTRQLRQVARLIAVREKRQVQRDVFFVRQEGYDHHTSLKTFLDRKFSELNHALTQFTQELKAQGVFESVVLATQSDFARTLTPNSQRGTDHGWAGHYVLLGGGIKGGQIFNQYPSSLKLDSELDLGRGRLVPKHPYENFLVPIAEWMGVELSQMKESVDLGEQKRGLETWAAQGCGCLPELLQIQSKQPHSGFRFVPELMPNK</sequence>
<reference evidence="2 3" key="1">
    <citation type="submission" date="2024-02" db="EMBL/GenBank/DDBJ databases">
        <authorList>
            <person name="Chen Y."/>
            <person name="Shah S."/>
            <person name="Dougan E. K."/>
            <person name="Thang M."/>
            <person name="Chan C."/>
        </authorList>
    </citation>
    <scope>NUCLEOTIDE SEQUENCE [LARGE SCALE GENOMIC DNA]</scope>
</reference>
<dbReference type="PANTHER" id="PTHR43737:SF1">
    <property type="entry name" value="DUF1501 DOMAIN-CONTAINING PROTEIN"/>
    <property type="match status" value="1"/>
</dbReference>
<dbReference type="Pfam" id="PF07394">
    <property type="entry name" value="DUF1501"/>
    <property type="match status" value="1"/>
</dbReference>
<dbReference type="InterPro" id="IPR036400">
    <property type="entry name" value="Cyt_B5-like_heme/steroid_sf"/>
</dbReference>
<accession>A0ABP0S2T2</accession>
<dbReference type="Pfam" id="PF08811">
    <property type="entry name" value="DUF1800"/>
    <property type="match status" value="2"/>
</dbReference>
<protein>
    <submittedName>
        <fullName evidence="2">Uncharacterized protein</fullName>
    </submittedName>
</protein>
<organism evidence="2 3">
    <name type="scientific">Durusdinium trenchii</name>
    <dbReference type="NCBI Taxonomy" id="1381693"/>
    <lineage>
        <taxon>Eukaryota</taxon>
        <taxon>Sar</taxon>
        <taxon>Alveolata</taxon>
        <taxon>Dinophyceae</taxon>
        <taxon>Suessiales</taxon>
        <taxon>Symbiodiniaceae</taxon>
        <taxon>Durusdinium</taxon>
    </lineage>
</organism>
<dbReference type="Proteomes" id="UP001642484">
    <property type="component" value="Unassembled WGS sequence"/>
</dbReference>
<dbReference type="PANTHER" id="PTHR43737">
    <property type="entry name" value="BLL7424 PROTEIN"/>
    <property type="match status" value="1"/>
</dbReference>
<dbReference type="InterPro" id="IPR014917">
    <property type="entry name" value="DUF1800"/>
</dbReference>
<keyword evidence="3" id="KW-1185">Reference proteome</keyword>
<proteinExistence type="predicted"/>
<dbReference type="SUPFAM" id="SSF55856">
    <property type="entry name" value="Cytochrome b5-like heme/steroid binding domain"/>
    <property type="match status" value="1"/>
</dbReference>
<keyword evidence="1" id="KW-0472">Membrane</keyword>
<dbReference type="EMBL" id="CAXAMN010026916">
    <property type="protein sequence ID" value="CAK9106677.1"/>
    <property type="molecule type" value="Genomic_DNA"/>
</dbReference>
<name>A0ABP0S2T2_9DINO</name>